<reference evidence="2 3" key="1">
    <citation type="submission" date="2017-07" db="EMBL/GenBank/DDBJ databases">
        <title>Tamlnaduibacter salinus (Mi-7) genome sequencing.</title>
        <authorList>
            <person name="Verma A."/>
            <person name="Krishnamurthi S."/>
        </authorList>
    </citation>
    <scope>NUCLEOTIDE SEQUENCE [LARGE SCALE GENOMIC DNA]</scope>
    <source>
        <strain evidence="2 3">Mi-7</strain>
    </source>
</reference>
<accession>A0A2A2HZH4</accession>
<evidence type="ECO:0000313" key="3">
    <source>
        <dbReference type="Proteomes" id="UP000218332"/>
    </source>
</evidence>
<name>A0A2A2HZH4_9GAMM</name>
<proteinExistence type="predicted"/>
<dbReference type="RefSeq" id="WP_095612199.1">
    <property type="nucleotide sequence ID" value="NZ_NMPM01000108.1"/>
</dbReference>
<dbReference type="EMBL" id="NMPM01000108">
    <property type="protein sequence ID" value="PAV24722.1"/>
    <property type="molecule type" value="Genomic_DNA"/>
</dbReference>
<protein>
    <submittedName>
        <fullName evidence="2">Uncharacterized protein</fullName>
    </submittedName>
</protein>
<keyword evidence="1" id="KW-1133">Transmembrane helix</keyword>
<dbReference type="Proteomes" id="UP000218332">
    <property type="component" value="Unassembled WGS sequence"/>
</dbReference>
<feature type="transmembrane region" description="Helical" evidence="1">
    <location>
        <begin position="40"/>
        <end position="65"/>
    </location>
</feature>
<gene>
    <name evidence="2" type="ORF">CF392_14710</name>
</gene>
<dbReference type="AlphaFoldDB" id="A0A2A2HZH4"/>
<sequence>MHSVALRGCFFAGAVSEVRVSRDEMNNQDYFDKRFFSSKIPIMLIFLGNFAFLYFLLGGVYALYVSDFVDFSNARRVIVFVIVMSSLAFFFWLFLGNLRITFELAVVAKRVSIGSVVEFETFIGRLKSTGLGSILSVSEMPPVSTLWSMSFLSKEKTNYRVLFSDNNRVYLSGDMHGVEELIDSLCEVR</sequence>
<comment type="caution">
    <text evidence="2">The sequence shown here is derived from an EMBL/GenBank/DDBJ whole genome shotgun (WGS) entry which is preliminary data.</text>
</comment>
<evidence type="ECO:0000313" key="2">
    <source>
        <dbReference type="EMBL" id="PAV24722.1"/>
    </source>
</evidence>
<organism evidence="2 3">
    <name type="scientific">Tamilnaduibacter salinus</name>
    <dbReference type="NCBI Taxonomy" id="1484056"/>
    <lineage>
        <taxon>Bacteria</taxon>
        <taxon>Pseudomonadati</taxon>
        <taxon>Pseudomonadota</taxon>
        <taxon>Gammaproteobacteria</taxon>
        <taxon>Pseudomonadales</taxon>
        <taxon>Marinobacteraceae</taxon>
        <taxon>Tamilnaduibacter</taxon>
    </lineage>
</organism>
<keyword evidence="1" id="KW-0812">Transmembrane</keyword>
<keyword evidence="1" id="KW-0472">Membrane</keyword>
<keyword evidence="3" id="KW-1185">Reference proteome</keyword>
<feature type="transmembrane region" description="Helical" evidence="1">
    <location>
        <begin position="77"/>
        <end position="95"/>
    </location>
</feature>
<evidence type="ECO:0000256" key="1">
    <source>
        <dbReference type="SAM" id="Phobius"/>
    </source>
</evidence>